<dbReference type="SFLD" id="SFLDG01205">
    <property type="entry name" value="AMPS.1"/>
    <property type="match status" value="1"/>
</dbReference>
<feature type="domain" description="GST C-terminal" evidence="6">
    <location>
        <begin position="88"/>
        <end position="212"/>
    </location>
</feature>
<sequence length="212" mass="24644">MKRRQCTLFYFDIRGRAEAIRMMLHANDVPFEDVRFHREQWLERKHEFPGGKLPLLQVREEGSQEKKTYRESMAIARVLARHYNMMGDSEEEYYRIERMMGECADLDKEFVNVFFAPECQKKEVLEKAMTGEVPRLLNLICESLSESGGKFVAGNKVTLGDLCLMASMENVRRADPQLLKTKYPTLLALESEVCKVLPKLADYIKTRPETPL</sequence>
<evidence type="ECO:0000259" key="5">
    <source>
        <dbReference type="PROSITE" id="PS50404"/>
    </source>
</evidence>
<dbReference type="SFLD" id="SFLDS00019">
    <property type="entry name" value="Glutathione_Transferase_(cytos"/>
    <property type="match status" value="1"/>
</dbReference>
<dbReference type="InterPro" id="IPR036282">
    <property type="entry name" value="Glutathione-S-Trfase_C_sf"/>
</dbReference>
<dbReference type="CDD" id="cd03192">
    <property type="entry name" value="GST_C_Sigma_like"/>
    <property type="match status" value="1"/>
</dbReference>
<evidence type="ECO:0000256" key="3">
    <source>
        <dbReference type="ARBA" id="ARBA00005861"/>
    </source>
</evidence>
<protein>
    <submittedName>
        <fullName evidence="7">Glutathione S-transferase protein</fullName>
    </submittedName>
</protein>
<dbReference type="InterPro" id="IPR050213">
    <property type="entry name" value="GST_superfamily"/>
</dbReference>
<dbReference type="Proteomes" id="UP000243686">
    <property type="component" value="Unassembled WGS sequence"/>
</dbReference>
<dbReference type="GO" id="GO:0004364">
    <property type="term" value="F:glutathione transferase activity"/>
    <property type="evidence" value="ECO:0007669"/>
    <property type="project" value="UniProtKB-EC"/>
</dbReference>
<feature type="domain" description="GST N-terminal" evidence="5">
    <location>
        <begin position="4"/>
        <end position="87"/>
    </location>
</feature>
<evidence type="ECO:0000256" key="4">
    <source>
        <dbReference type="ARBA" id="ARBA00011738"/>
    </source>
</evidence>
<dbReference type="Gene3D" id="1.20.1050.10">
    <property type="match status" value="1"/>
</dbReference>
<dbReference type="InterPro" id="IPR004045">
    <property type="entry name" value="Glutathione_S-Trfase_N"/>
</dbReference>
<dbReference type="SUPFAM" id="SSF52833">
    <property type="entry name" value="Thioredoxin-like"/>
    <property type="match status" value="1"/>
</dbReference>
<proteinExistence type="inferred from homology"/>
<dbReference type="Gene3D" id="3.40.30.10">
    <property type="entry name" value="Glutaredoxin"/>
    <property type="match status" value="1"/>
</dbReference>
<keyword evidence="7" id="KW-0808">Transferase</keyword>
<dbReference type="InterPro" id="IPR040079">
    <property type="entry name" value="Glutathione_S-Trfase"/>
</dbReference>
<dbReference type="SUPFAM" id="SSF47616">
    <property type="entry name" value="GST C-terminal domain-like"/>
    <property type="match status" value="1"/>
</dbReference>
<dbReference type="PANTHER" id="PTHR11571">
    <property type="entry name" value="GLUTATHIONE S-TRANSFERASE"/>
    <property type="match status" value="1"/>
</dbReference>
<name>A0A1S8WV38_OPIVI</name>
<evidence type="ECO:0000313" key="7">
    <source>
        <dbReference type="EMBL" id="OON18327.1"/>
    </source>
</evidence>
<accession>A0A1S8WV38</accession>
<dbReference type="InterPro" id="IPR036249">
    <property type="entry name" value="Thioredoxin-like_sf"/>
</dbReference>
<gene>
    <name evidence="7" type="ORF">X801_05819</name>
</gene>
<dbReference type="AlphaFoldDB" id="A0A1S8WV38"/>
<dbReference type="EMBL" id="KV894291">
    <property type="protein sequence ID" value="OON18327.1"/>
    <property type="molecule type" value="Genomic_DNA"/>
</dbReference>
<comment type="function">
    <text evidence="2">Conjugation of reduced glutathione to a wide number of exogenous and endogenous hydrophobic electrophiles.</text>
</comment>
<dbReference type="Pfam" id="PF02798">
    <property type="entry name" value="GST_N"/>
    <property type="match status" value="1"/>
</dbReference>
<dbReference type="GO" id="GO:0006749">
    <property type="term" value="P:glutathione metabolic process"/>
    <property type="evidence" value="ECO:0007669"/>
    <property type="project" value="TreeGrafter"/>
</dbReference>
<organism evidence="7 8">
    <name type="scientific">Opisthorchis viverrini</name>
    <name type="common">Southeast Asian liver fluke</name>
    <dbReference type="NCBI Taxonomy" id="6198"/>
    <lineage>
        <taxon>Eukaryota</taxon>
        <taxon>Metazoa</taxon>
        <taxon>Spiralia</taxon>
        <taxon>Lophotrochozoa</taxon>
        <taxon>Platyhelminthes</taxon>
        <taxon>Trematoda</taxon>
        <taxon>Digenea</taxon>
        <taxon>Opisthorchiida</taxon>
        <taxon>Opisthorchiata</taxon>
        <taxon>Opisthorchiidae</taxon>
        <taxon>Opisthorchis</taxon>
    </lineage>
</organism>
<dbReference type="CDD" id="cd03039">
    <property type="entry name" value="GST_N_Sigma_like"/>
    <property type="match status" value="1"/>
</dbReference>
<dbReference type="InterPro" id="IPR004046">
    <property type="entry name" value="GST_C"/>
</dbReference>
<comment type="function">
    <text evidence="1">GST isoenzymes appear to play a central role in the parasite detoxification system. Other functions are also suspected including a role in increasing the solubility of haematin in the parasite gut.</text>
</comment>
<dbReference type="PROSITE" id="PS50404">
    <property type="entry name" value="GST_NTER"/>
    <property type="match status" value="1"/>
</dbReference>
<dbReference type="SFLD" id="SFLDG00363">
    <property type="entry name" value="AMPS_(cytGST):_Alpha-__Mu-__Pi"/>
    <property type="match status" value="1"/>
</dbReference>
<keyword evidence="8" id="KW-1185">Reference proteome</keyword>
<dbReference type="PROSITE" id="PS50405">
    <property type="entry name" value="GST_CTER"/>
    <property type="match status" value="1"/>
</dbReference>
<evidence type="ECO:0000313" key="8">
    <source>
        <dbReference type="Proteomes" id="UP000243686"/>
    </source>
</evidence>
<comment type="similarity">
    <text evidence="3">Belongs to the GST superfamily. Mu family.</text>
</comment>
<evidence type="ECO:0000256" key="2">
    <source>
        <dbReference type="ARBA" id="ARBA00003701"/>
    </source>
</evidence>
<evidence type="ECO:0000259" key="6">
    <source>
        <dbReference type="PROSITE" id="PS50405"/>
    </source>
</evidence>
<evidence type="ECO:0000256" key="1">
    <source>
        <dbReference type="ARBA" id="ARBA00002446"/>
    </source>
</evidence>
<dbReference type="InterPro" id="IPR010987">
    <property type="entry name" value="Glutathione-S-Trfase_C-like"/>
</dbReference>
<dbReference type="Pfam" id="PF14497">
    <property type="entry name" value="GST_C_3"/>
    <property type="match status" value="1"/>
</dbReference>
<reference evidence="7 8" key="1">
    <citation type="submission" date="2015-03" db="EMBL/GenBank/DDBJ databases">
        <title>Draft genome of the nematode, Opisthorchis viverrini.</title>
        <authorList>
            <person name="Mitreva M."/>
        </authorList>
    </citation>
    <scope>NUCLEOTIDE SEQUENCE [LARGE SCALE GENOMIC DNA]</scope>
    <source>
        <strain evidence="7">Khon Kaen</strain>
    </source>
</reference>
<comment type="subunit">
    <text evidence="4">Homodimer.</text>
</comment>